<feature type="transmembrane region" description="Helical" evidence="8">
    <location>
        <begin position="81"/>
        <end position="101"/>
    </location>
</feature>
<evidence type="ECO:0000256" key="4">
    <source>
        <dbReference type="ARBA" id="ARBA00022679"/>
    </source>
</evidence>
<evidence type="ECO:0000256" key="1">
    <source>
        <dbReference type="ARBA" id="ARBA00004651"/>
    </source>
</evidence>
<feature type="domain" description="Glycosyltransferase RgtA/B/C/D-like" evidence="9">
    <location>
        <begin position="61"/>
        <end position="219"/>
    </location>
</feature>
<keyword evidence="3 10" id="KW-0328">Glycosyltransferase</keyword>
<evidence type="ECO:0000259" key="9">
    <source>
        <dbReference type="Pfam" id="PF13231"/>
    </source>
</evidence>
<dbReference type="EMBL" id="CP142149">
    <property type="protein sequence ID" value="WSE34215.1"/>
    <property type="molecule type" value="Genomic_DNA"/>
</dbReference>
<dbReference type="GO" id="GO:0016757">
    <property type="term" value="F:glycosyltransferase activity"/>
    <property type="evidence" value="ECO:0007669"/>
    <property type="project" value="UniProtKB-KW"/>
</dbReference>
<reference evidence="10 11" key="1">
    <citation type="journal article" date="2015" name="Int. J. Syst. Evol. Microbiol.">
        <title>Amycolatopsis rhabdoformis sp. nov., an actinomycete isolated from a tropical forest soil.</title>
        <authorList>
            <person name="Souza W.R."/>
            <person name="Silva R.E."/>
            <person name="Goodfellow M."/>
            <person name="Busarakam K."/>
            <person name="Figueiro F.S."/>
            <person name="Ferreira D."/>
            <person name="Rodrigues-Filho E."/>
            <person name="Moraes L.A.B."/>
            <person name="Zucchi T.D."/>
        </authorList>
    </citation>
    <scope>NUCLEOTIDE SEQUENCE [LARGE SCALE GENOMIC DNA]</scope>
    <source>
        <strain evidence="10 11">NCIMB 14900</strain>
    </source>
</reference>
<evidence type="ECO:0000313" key="10">
    <source>
        <dbReference type="EMBL" id="WSE34215.1"/>
    </source>
</evidence>
<feature type="transmembrane region" description="Helical" evidence="8">
    <location>
        <begin position="278"/>
        <end position="295"/>
    </location>
</feature>
<evidence type="ECO:0000256" key="3">
    <source>
        <dbReference type="ARBA" id="ARBA00022676"/>
    </source>
</evidence>
<dbReference type="PANTHER" id="PTHR33908:SF11">
    <property type="entry name" value="MEMBRANE PROTEIN"/>
    <property type="match status" value="1"/>
</dbReference>
<dbReference type="PANTHER" id="PTHR33908">
    <property type="entry name" value="MANNOSYLTRANSFERASE YKCB-RELATED"/>
    <property type="match status" value="1"/>
</dbReference>
<keyword evidence="11" id="KW-1185">Reference proteome</keyword>
<gene>
    <name evidence="10" type="ORF">VSH64_19270</name>
</gene>
<keyword evidence="5 8" id="KW-0812">Transmembrane</keyword>
<feature type="transmembrane region" description="Helical" evidence="8">
    <location>
        <begin position="330"/>
        <end position="348"/>
    </location>
</feature>
<sequence length="495" mass="51584">MLDTRKLPSDSRVAALAWRPLLAVVAVAGLVHAAVATRFGWHRDEFYYVISGRHLAWGYPDQPPLTPLLARLATELPGGVLPLRVLAIAAQLGCVLLAAKLAAELGGRGRAQVLAAAAVAVCPVFVAGSMLFGTTVTDQLAWAAVFVTVARALRLGSVRAWLTAGVVAGIGLENKATVGVLLLGLLVGLVAVRRPVLRTPGPWLAAAVAAVLVAPNVVWNAQHGWAQFRMAGVLSAEQGGALGALPNVPLLLLVLAGPPLIALWLLGVRRLCSAAGREHRWVLVVAVTALVVFTAGGGKSYYAAPALLGLFAAGAVRAEARPLAGPRRWATALGLSGVFAVLIGLPVLPLRAESALAAVNPQLVETAGWPEFTRQVTAAADTLPPGSSIFTSNYGEAGALTLLGPAAGLHVPVSSAHNGYLLWGPPAGTPDTVLCVGEWGPAYLHRFWSDVREIAPITAPDGITNEETGHHAAIYECRRPRGTWAQLWPGLSHLD</sequence>
<proteinExistence type="predicted"/>
<feature type="transmembrane region" description="Helical" evidence="8">
    <location>
        <begin position="204"/>
        <end position="221"/>
    </location>
</feature>
<organism evidence="10 11">
    <name type="scientific">Amycolatopsis rhabdoformis</name>
    <dbReference type="NCBI Taxonomy" id="1448059"/>
    <lineage>
        <taxon>Bacteria</taxon>
        <taxon>Bacillati</taxon>
        <taxon>Actinomycetota</taxon>
        <taxon>Actinomycetes</taxon>
        <taxon>Pseudonocardiales</taxon>
        <taxon>Pseudonocardiaceae</taxon>
        <taxon>Amycolatopsis</taxon>
    </lineage>
</organism>
<evidence type="ECO:0000256" key="6">
    <source>
        <dbReference type="ARBA" id="ARBA00022989"/>
    </source>
</evidence>
<dbReference type="Pfam" id="PF13231">
    <property type="entry name" value="PMT_2"/>
    <property type="match status" value="1"/>
</dbReference>
<evidence type="ECO:0000256" key="2">
    <source>
        <dbReference type="ARBA" id="ARBA00022475"/>
    </source>
</evidence>
<comment type="subcellular location">
    <subcellularLocation>
        <location evidence="1">Cell membrane</location>
        <topology evidence="1">Multi-pass membrane protein</topology>
    </subcellularLocation>
</comment>
<dbReference type="Proteomes" id="UP001330812">
    <property type="component" value="Chromosome"/>
</dbReference>
<dbReference type="EC" id="2.4.-.-" evidence="10"/>
<feature type="transmembrane region" description="Helical" evidence="8">
    <location>
        <begin position="241"/>
        <end position="266"/>
    </location>
</feature>
<feature type="transmembrane region" description="Helical" evidence="8">
    <location>
        <begin position="176"/>
        <end position="192"/>
    </location>
</feature>
<dbReference type="RefSeq" id="WP_326837013.1">
    <property type="nucleotide sequence ID" value="NZ_CP142149.1"/>
</dbReference>
<keyword evidence="7 8" id="KW-0472">Membrane</keyword>
<feature type="transmembrane region" description="Helical" evidence="8">
    <location>
        <begin position="21"/>
        <end position="41"/>
    </location>
</feature>
<keyword evidence="4 10" id="KW-0808">Transferase</keyword>
<dbReference type="InterPro" id="IPR050297">
    <property type="entry name" value="LipidA_mod_glycosyltrf_83"/>
</dbReference>
<keyword evidence="2" id="KW-1003">Cell membrane</keyword>
<evidence type="ECO:0000313" key="11">
    <source>
        <dbReference type="Proteomes" id="UP001330812"/>
    </source>
</evidence>
<keyword evidence="6 8" id="KW-1133">Transmembrane helix</keyword>
<evidence type="ECO:0000256" key="7">
    <source>
        <dbReference type="ARBA" id="ARBA00023136"/>
    </source>
</evidence>
<name>A0ABZ1IID8_9PSEU</name>
<evidence type="ECO:0000256" key="8">
    <source>
        <dbReference type="SAM" id="Phobius"/>
    </source>
</evidence>
<feature type="transmembrane region" description="Helical" evidence="8">
    <location>
        <begin position="113"/>
        <end position="132"/>
    </location>
</feature>
<dbReference type="InterPro" id="IPR038731">
    <property type="entry name" value="RgtA/B/C-like"/>
</dbReference>
<evidence type="ECO:0000256" key="5">
    <source>
        <dbReference type="ARBA" id="ARBA00022692"/>
    </source>
</evidence>
<accession>A0ABZ1IID8</accession>
<protein>
    <submittedName>
        <fullName evidence="10">Glycosyltransferase family 39 protein</fullName>
        <ecNumber evidence="10">2.4.-.-</ecNumber>
    </submittedName>
</protein>